<organism evidence="6 7">
    <name type="scientific">Actinoplanes teichomyceticus</name>
    <dbReference type="NCBI Taxonomy" id="1867"/>
    <lineage>
        <taxon>Bacteria</taxon>
        <taxon>Bacillati</taxon>
        <taxon>Actinomycetota</taxon>
        <taxon>Actinomycetes</taxon>
        <taxon>Micromonosporales</taxon>
        <taxon>Micromonosporaceae</taxon>
        <taxon>Actinoplanes</taxon>
    </lineage>
</organism>
<dbReference type="EMBL" id="VIWY01000007">
    <property type="protein sequence ID" value="TWG10893.1"/>
    <property type="molecule type" value="Genomic_DNA"/>
</dbReference>
<dbReference type="Proteomes" id="UP000320239">
    <property type="component" value="Unassembled WGS sequence"/>
</dbReference>
<accession>A0A561VH07</accession>
<evidence type="ECO:0000256" key="1">
    <source>
        <dbReference type="ARBA" id="ARBA00002190"/>
    </source>
</evidence>
<dbReference type="GO" id="GO:0004803">
    <property type="term" value="F:transposase activity"/>
    <property type="evidence" value="ECO:0007669"/>
    <property type="project" value="InterPro"/>
</dbReference>
<reference evidence="6 7" key="1">
    <citation type="submission" date="2019-06" db="EMBL/GenBank/DDBJ databases">
        <title>Sequencing the genomes of 1000 actinobacteria strains.</title>
        <authorList>
            <person name="Klenk H.-P."/>
        </authorList>
    </citation>
    <scope>NUCLEOTIDE SEQUENCE [LARGE SCALE GENOMIC DNA]</scope>
    <source>
        <strain evidence="6 7">DSM 43866</strain>
    </source>
</reference>
<evidence type="ECO:0000313" key="6">
    <source>
        <dbReference type="EMBL" id="TWG10893.1"/>
    </source>
</evidence>
<dbReference type="GO" id="GO:0003677">
    <property type="term" value="F:DNA binding"/>
    <property type="evidence" value="ECO:0007669"/>
    <property type="project" value="UniProtKB-KW"/>
</dbReference>
<keyword evidence="7" id="KW-1185">Reference proteome</keyword>
<evidence type="ECO:0000313" key="7">
    <source>
        <dbReference type="Proteomes" id="UP000320239"/>
    </source>
</evidence>
<keyword evidence="4" id="KW-0238">DNA-binding</keyword>
<dbReference type="Pfam" id="PF00872">
    <property type="entry name" value="Transposase_mut"/>
    <property type="match status" value="1"/>
</dbReference>
<comment type="caution">
    <text evidence="6">The sequence shown here is derived from an EMBL/GenBank/DDBJ whole genome shotgun (WGS) entry which is preliminary data.</text>
</comment>
<gene>
    <name evidence="6" type="ORF">FHX34_107391</name>
</gene>
<evidence type="ECO:0000256" key="3">
    <source>
        <dbReference type="ARBA" id="ARBA00022578"/>
    </source>
</evidence>
<keyword evidence="3" id="KW-0815">Transposition</keyword>
<comment type="similarity">
    <text evidence="2">Belongs to the transposase mutator family.</text>
</comment>
<evidence type="ECO:0000256" key="5">
    <source>
        <dbReference type="ARBA" id="ARBA00023172"/>
    </source>
</evidence>
<dbReference type="AlphaFoldDB" id="A0A561VH07"/>
<evidence type="ECO:0000256" key="2">
    <source>
        <dbReference type="ARBA" id="ARBA00010961"/>
    </source>
</evidence>
<dbReference type="GO" id="GO:0006313">
    <property type="term" value="P:DNA transposition"/>
    <property type="evidence" value="ECO:0007669"/>
    <property type="project" value="InterPro"/>
</dbReference>
<protein>
    <submittedName>
        <fullName evidence="6">Mutator family transposase</fullName>
    </submittedName>
</protein>
<keyword evidence="5" id="KW-0233">DNA recombination</keyword>
<sequence length="70" mass="8035">MLHSVYDQPDPQSVHAQFDKFLDTTAVSLPKVAAYLDAARADLLTFTGFPQQIWRQIWSNCEDQPQRTPE</sequence>
<evidence type="ECO:0000256" key="4">
    <source>
        <dbReference type="ARBA" id="ARBA00023125"/>
    </source>
</evidence>
<name>A0A561VH07_ACTTI</name>
<dbReference type="InterPro" id="IPR001207">
    <property type="entry name" value="Transposase_mutator"/>
</dbReference>
<comment type="function">
    <text evidence="1">Required for the transposition of the insertion element.</text>
</comment>
<proteinExistence type="inferred from homology"/>